<accession>A0ACB7SES3</accession>
<comment type="caution">
    <text evidence="1">The sequence shown here is derived from an EMBL/GenBank/DDBJ whole genome shotgun (WGS) entry which is preliminary data.</text>
</comment>
<reference evidence="1" key="1">
    <citation type="submission" date="2020-05" db="EMBL/GenBank/DDBJ databases">
        <title>Large-scale comparative analyses of tick genomes elucidate their genetic diversity and vector capacities.</title>
        <authorList>
            <person name="Jia N."/>
            <person name="Wang J."/>
            <person name="Shi W."/>
            <person name="Du L."/>
            <person name="Sun Y."/>
            <person name="Zhan W."/>
            <person name="Jiang J."/>
            <person name="Wang Q."/>
            <person name="Zhang B."/>
            <person name="Ji P."/>
            <person name="Sakyi L.B."/>
            <person name="Cui X."/>
            <person name="Yuan T."/>
            <person name="Jiang B."/>
            <person name="Yang W."/>
            <person name="Lam T.T.-Y."/>
            <person name="Chang Q."/>
            <person name="Ding S."/>
            <person name="Wang X."/>
            <person name="Zhu J."/>
            <person name="Ruan X."/>
            <person name="Zhao L."/>
            <person name="Wei J."/>
            <person name="Que T."/>
            <person name="Du C."/>
            <person name="Cheng J."/>
            <person name="Dai P."/>
            <person name="Han X."/>
            <person name="Huang E."/>
            <person name="Gao Y."/>
            <person name="Liu J."/>
            <person name="Shao H."/>
            <person name="Ye R."/>
            <person name="Li L."/>
            <person name="Wei W."/>
            <person name="Wang X."/>
            <person name="Wang C."/>
            <person name="Yang T."/>
            <person name="Huo Q."/>
            <person name="Li W."/>
            <person name="Guo W."/>
            <person name="Chen H."/>
            <person name="Zhou L."/>
            <person name="Ni X."/>
            <person name="Tian J."/>
            <person name="Zhou Y."/>
            <person name="Sheng Y."/>
            <person name="Liu T."/>
            <person name="Pan Y."/>
            <person name="Xia L."/>
            <person name="Li J."/>
            <person name="Zhao F."/>
            <person name="Cao W."/>
        </authorList>
    </citation>
    <scope>NUCLEOTIDE SEQUENCE</scope>
    <source>
        <strain evidence="1">Hyas-2018</strain>
    </source>
</reference>
<gene>
    <name evidence="1" type="ORF">HPB50_004142</name>
</gene>
<dbReference type="EMBL" id="CM023484">
    <property type="protein sequence ID" value="KAH6932269.1"/>
    <property type="molecule type" value="Genomic_DNA"/>
</dbReference>
<organism evidence="1 2">
    <name type="scientific">Hyalomma asiaticum</name>
    <name type="common">Tick</name>
    <dbReference type="NCBI Taxonomy" id="266040"/>
    <lineage>
        <taxon>Eukaryota</taxon>
        <taxon>Metazoa</taxon>
        <taxon>Ecdysozoa</taxon>
        <taxon>Arthropoda</taxon>
        <taxon>Chelicerata</taxon>
        <taxon>Arachnida</taxon>
        <taxon>Acari</taxon>
        <taxon>Parasitiformes</taxon>
        <taxon>Ixodida</taxon>
        <taxon>Ixodoidea</taxon>
        <taxon>Ixodidae</taxon>
        <taxon>Hyalomminae</taxon>
        <taxon>Hyalomma</taxon>
    </lineage>
</organism>
<evidence type="ECO:0000313" key="2">
    <source>
        <dbReference type="Proteomes" id="UP000821845"/>
    </source>
</evidence>
<proteinExistence type="predicted"/>
<protein>
    <submittedName>
        <fullName evidence="1">Uncharacterized protein</fullName>
    </submittedName>
</protein>
<keyword evidence="2" id="KW-1185">Reference proteome</keyword>
<dbReference type="Proteomes" id="UP000821845">
    <property type="component" value="Chromosome 4"/>
</dbReference>
<sequence>MELVTPRRHCTRQLLVTLGVATVLVILYASPRELRIAIGSGISWNSVHENAVTSRRNVSSNTSAWKFPVRVLGRLRHDAKSNSTVGLDYSLDYNDDVVHVLLIFTNVREVSNMREKLSICLGSLIALSSVPLRIYIVTDGPSADVARQVLADAFAKASSDVLAELLHVDDMVAALEDLMSFMQRYFSGRNYYNKKLFFLSTGIHQLFPAEVRHLILLDVDLQLRSDIALLHHYFALFPPGAIMALAHELQPVYRHVLHKYRQEHPGTQCGEPSSRGNPGFNSGVLLIDLEAARRSSTYRKFLTPKGAQWLVDKYSFQGHLGDQDFYSLLGWECPELFYVLPCTWNRQLCEWWRHHGYAEIFDEYYTCNGTVHIYHGNCNASIPSVR</sequence>
<evidence type="ECO:0000313" key="1">
    <source>
        <dbReference type="EMBL" id="KAH6932269.1"/>
    </source>
</evidence>
<name>A0ACB7SES3_HYAAI</name>